<dbReference type="NCBIfam" id="TIGR02181">
    <property type="entry name" value="GRX_bact"/>
    <property type="match status" value="1"/>
</dbReference>
<dbReference type="GO" id="GO:0015038">
    <property type="term" value="F:glutathione disulfide oxidoreductase activity"/>
    <property type="evidence" value="ECO:0007669"/>
    <property type="project" value="UniProtKB-UniRule"/>
</dbReference>
<proteinExistence type="inferred from homology"/>
<reference evidence="9 11" key="2">
    <citation type="submission" date="2019-03" db="EMBL/GenBank/DDBJ databases">
        <title>Diverse conjugative elements silence natural transformation in Legionella species.</title>
        <authorList>
            <person name="Durieux I."/>
            <person name="Ginevra C."/>
            <person name="Attaiech L."/>
            <person name="Picq K."/>
            <person name="Juan P.A."/>
            <person name="Jarraud S."/>
            <person name="Charpentier X."/>
        </authorList>
    </citation>
    <scope>NUCLEOTIDE SEQUENCE [LARGE SCALE GENOMIC DNA]</scope>
    <source>
        <strain evidence="9 11">HL-0427-4011</strain>
    </source>
</reference>
<evidence type="ECO:0000313" key="8">
    <source>
        <dbReference type="EMBL" id="KTD15061.1"/>
    </source>
</evidence>
<dbReference type="Proteomes" id="UP000295517">
    <property type="component" value="Chromosome"/>
</dbReference>
<evidence type="ECO:0000256" key="6">
    <source>
        <dbReference type="RuleBase" id="RU364065"/>
    </source>
</evidence>
<name>A0A0W0V4P7_9GAMM</name>
<sequence>MAKVLMYSTAHCPFCVRARELLRRKKIDFHEIRVDEKPELRDEMIAKSGRRTVPQIFINDKPIGGFDDLYTLDQQGQLDQLIRG</sequence>
<evidence type="ECO:0000256" key="4">
    <source>
        <dbReference type="ARBA" id="ARBA00023157"/>
    </source>
</evidence>
<dbReference type="STRING" id="454.Lisr_2406"/>
<dbReference type="EMBL" id="CP038254">
    <property type="protein sequence ID" value="QBR84923.1"/>
    <property type="molecule type" value="Genomic_DNA"/>
</dbReference>
<dbReference type="InterPro" id="IPR014025">
    <property type="entry name" value="Glutaredoxin_subgr"/>
</dbReference>
<protein>
    <recommendedName>
        <fullName evidence="6">Glutaredoxin</fullName>
    </recommendedName>
</protein>
<dbReference type="PANTHER" id="PTHR45694:SF18">
    <property type="entry name" value="GLUTAREDOXIN-1-RELATED"/>
    <property type="match status" value="1"/>
</dbReference>
<dbReference type="PRINTS" id="PR00160">
    <property type="entry name" value="GLUTAREDOXIN"/>
</dbReference>
<dbReference type="Gene3D" id="3.40.30.10">
    <property type="entry name" value="Glutaredoxin"/>
    <property type="match status" value="1"/>
</dbReference>
<keyword evidence="6" id="KW-0963">Cytoplasm</keyword>
<evidence type="ECO:0000256" key="1">
    <source>
        <dbReference type="ARBA" id="ARBA00007787"/>
    </source>
</evidence>
<evidence type="ECO:0000256" key="2">
    <source>
        <dbReference type="ARBA" id="ARBA00022448"/>
    </source>
</evidence>
<dbReference type="InterPro" id="IPR036249">
    <property type="entry name" value="Thioredoxin-like_sf"/>
</dbReference>
<keyword evidence="5 6" id="KW-0676">Redox-active center</keyword>
<organism evidence="8 10">
    <name type="scientific">Legionella israelensis</name>
    <dbReference type="NCBI Taxonomy" id="454"/>
    <lineage>
        <taxon>Bacteria</taxon>
        <taxon>Pseudomonadati</taxon>
        <taxon>Pseudomonadota</taxon>
        <taxon>Gammaproteobacteria</taxon>
        <taxon>Legionellales</taxon>
        <taxon>Legionellaceae</taxon>
        <taxon>Legionella</taxon>
    </lineage>
</organism>
<dbReference type="CDD" id="cd03418">
    <property type="entry name" value="GRX_GRXb_1_3_like"/>
    <property type="match status" value="1"/>
</dbReference>
<comment type="similarity">
    <text evidence="1 6">Belongs to the glutaredoxin family.</text>
</comment>
<evidence type="ECO:0000256" key="5">
    <source>
        <dbReference type="ARBA" id="ARBA00023284"/>
    </source>
</evidence>
<dbReference type="Proteomes" id="UP000054761">
    <property type="component" value="Unassembled WGS sequence"/>
</dbReference>
<accession>A0A0W0V4P7</accession>
<keyword evidence="3 6" id="KW-0249">Electron transport</keyword>
<dbReference type="InterPro" id="IPR011900">
    <property type="entry name" value="GRX_bact"/>
</dbReference>
<feature type="domain" description="Glutaredoxin" evidence="7">
    <location>
        <begin position="4"/>
        <end position="62"/>
    </location>
</feature>
<dbReference type="AlphaFoldDB" id="A0A0W0V4P7"/>
<dbReference type="FunFam" id="3.40.30.10:FF:000018">
    <property type="entry name" value="Glutaredoxin"/>
    <property type="match status" value="1"/>
</dbReference>
<evidence type="ECO:0000259" key="7">
    <source>
        <dbReference type="Pfam" id="PF00462"/>
    </source>
</evidence>
<reference evidence="8 10" key="1">
    <citation type="submission" date="2015-11" db="EMBL/GenBank/DDBJ databases">
        <title>Genomic analysis of 38 Legionella species identifies large and diverse effector repertoires.</title>
        <authorList>
            <person name="Burstein D."/>
            <person name="Amaro F."/>
            <person name="Zusman T."/>
            <person name="Lifshitz Z."/>
            <person name="Cohen O."/>
            <person name="Gilbert J.A."/>
            <person name="Pupko T."/>
            <person name="Shuman H.A."/>
            <person name="Segal G."/>
        </authorList>
    </citation>
    <scope>NUCLEOTIDE SEQUENCE [LARGE SCALE GENOMIC DNA]</scope>
    <source>
        <strain evidence="8 10">Bercovier 4</strain>
    </source>
</reference>
<dbReference type="RefSeq" id="WP_058502695.1">
    <property type="nucleotide sequence ID" value="NZ_CAAAJA010000032.1"/>
</dbReference>
<dbReference type="Pfam" id="PF00462">
    <property type="entry name" value="Glutaredoxin"/>
    <property type="match status" value="1"/>
</dbReference>
<gene>
    <name evidence="8" type="primary">grx</name>
    <name evidence="9" type="synonym">grxC</name>
    <name evidence="9" type="ORF">E3983_11520</name>
    <name evidence="8" type="ORF">Lisr_2406</name>
</gene>
<evidence type="ECO:0000313" key="9">
    <source>
        <dbReference type="EMBL" id="QBR84923.1"/>
    </source>
</evidence>
<dbReference type="SUPFAM" id="SSF52833">
    <property type="entry name" value="Thioredoxin-like"/>
    <property type="match status" value="1"/>
</dbReference>
<comment type="function">
    <text evidence="6">Has a glutathione-disulfide oxidoreductase activity in the presence of NADPH and glutathione reductase. Reduces low molecular weight disulfides and proteins.</text>
</comment>
<dbReference type="InterPro" id="IPR011767">
    <property type="entry name" value="GLR_AS"/>
</dbReference>
<dbReference type="InterPro" id="IPR002109">
    <property type="entry name" value="Glutaredoxin"/>
</dbReference>
<evidence type="ECO:0000313" key="10">
    <source>
        <dbReference type="Proteomes" id="UP000054761"/>
    </source>
</evidence>
<dbReference type="EMBL" id="LNYH01000147">
    <property type="protein sequence ID" value="KTD15061.1"/>
    <property type="molecule type" value="Genomic_DNA"/>
</dbReference>
<evidence type="ECO:0000256" key="3">
    <source>
        <dbReference type="ARBA" id="ARBA00022982"/>
    </source>
</evidence>
<evidence type="ECO:0000313" key="11">
    <source>
        <dbReference type="Proteomes" id="UP000295517"/>
    </source>
</evidence>
<dbReference type="PROSITE" id="PS51354">
    <property type="entry name" value="GLUTAREDOXIN_2"/>
    <property type="match status" value="1"/>
</dbReference>
<dbReference type="GO" id="GO:0005737">
    <property type="term" value="C:cytoplasm"/>
    <property type="evidence" value="ECO:0007669"/>
    <property type="project" value="TreeGrafter"/>
</dbReference>
<dbReference type="PROSITE" id="PS00195">
    <property type="entry name" value="GLUTAREDOXIN_1"/>
    <property type="match status" value="1"/>
</dbReference>
<dbReference type="PATRIC" id="fig|454.4.peg.2631"/>
<keyword evidence="10" id="KW-1185">Reference proteome</keyword>
<dbReference type="GO" id="GO:0045454">
    <property type="term" value="P:cell redox homeostasis"/>
    <property type="evidence" value="ECO:0007669"/>
    <property type="project" value="InterPro"/>
</dbReference>
<dbReference type="PANTHER" id="PTHR45694">
    <property type="entry name" value="GLUTAREDOXIN 2"/>
    <property type="match status" value="1"/>
</dbReference>
<dbReference type="OrthoDB" id="9814618at2"/>
<keyword evidence="4" id="KW-1015">Disulfide bond</keyword>
<dbReference type="GO" id="GO:0034599">
    <property type="term" value="P:cellular response to oxidative stress"/>
    <property type="evidence" value="ECO:0007669"/>
    <property type="project" value="TreeGrafter"/>
</dbReference>
<keyword evidence="2 6" id="KW-0813">Transport</keyword>